<organism evidence="1 2">
    <name type="scientific">Streptomyces humicola</name>
    <dbReference type="NCBI Taxonomy" id="2953240"/>
    <lineage>
        <taxon>Bacteria</taxon>
        <taxon>Bacillati</taxon>
        <taxon>Actinomycetota</taxon>
        <taxon>Actinomycetes</taxon>
        <taxon>Kitasatosporales</taxon>
        <taxon>Streptomycetaceae</taxon>
        <taxon>Streptomyces</taxon>
    </lineage>
</organism>
<protein>
    <submittedName>
        <fullName evidence="1">Uncharacterized protein</fullName>
    </submittedName>
</protein>
<name>A0ABT1PZP6_9ACTN</name>
<keyword evidence="2" id="KW-1185">Reference proteome</keyword>
<evidence type="ECO:0000313" key="2">
    <source>
        <dbReference type="Proteomes" id="UP001057702"/>
    </source>
</evidence>
<proteinExistence type="predicted"/>
<dbReference type="RefSeq" id="WP_255922050.1">
    <property type="nucleotide sequence ID" value="NZ_JANFNG010000018.1"/>
</dbReference>
<dbReference type="Proteomes" id="UP001057702">
    <property type="component" value="Unassembled WGS sequence"/>
</dbReference>
<comment type="caution">
    <text evidence="1">The sequence shown here is derived from an EMBL/GenBank/DDBJ whole genome shotgun (WGS) entry which is preliminary data.</text>
</comment>
<reference evidence="1" key="1">
    <citation type="submission" date="2022-06" db="EMBL/GenBank/DDBJ databases">
        <title>Draft genome sequence of Streptomyces sp. RB6PN25 isolated from peat swamp forest in Thailand.</title>
        <authorList>
            <person name="Duangmal K."/>
            <person name="Klaysubun C."/>
        </authorList>
    </citation>
    <scope>NUCLEOTIDE SEQUENCE</scope>
    <source>
        <strain evidence="1">RB6PN25</strain>
    </source>
</reference>
<dbReference type="EMBL" id="JANFNG010000018">
    <property type="protein sequence ID" value="MCQ4083134.1"/>
    <property type="molecule type" value="Genomic_DNA"/>
</dbReference>
<dbReference type="SUPFAM" id="SSF56801">
    <property type="entry name" value="Acetyl-CoA synthetase-like"/>
    <property type="match status" value="1"/>
</dbReference>
<sequence length="82" mass="8805">MADSKGTGTATEDFRAEAMVGGYHRTGDIGSRDADGYITCIARAAERLRSVNIRGLFFSIVVGRLSDGGRWYSFVVVPGRCG</sequence>
<accession>A0ABT1PZP6</accession>
<evidence type="ECO:0000313" key="1">
    <source>
        <dbReference type="EMBL" id="MCQ4083134.1"/>
    </source>
</evidence>
<gene>
    <name evidence="1" type="ORF">NGB36_21620</name>
</gene>